<accession>A0A8S5SX50</accession>
<sequence>MEENYDDIIPVVEGEVAECGDLPAEAEDFVEESDE</sequence>
<protein>
    <submittedName>
        <fullName evidence="1">Uncharacterized protein</fullName>
    </submittedName>
</protein>
<name>A0A8S5SX50_9CAUD</name>
<evidence type="ECO:0000313" key="1">
    <source>
        <dbReference type="EMBL" id="DAF55355.1"/>
    </source>
</evidence>
<dbReference type="EMBL" id="BK032687">
    <property type="protein sequence ID" value="DAF55355.1"/>
    <property type="molecule type" value="Genomic_DNA"/>
</dbReference>
<reference evidence="1" key="1">
    <citation type="journal article" date="2021" name="Proc. Natl. Acad. Sci. U.S.A.">
        <title>A Catalog of Tens of Thousands of Viruses from Human Metagenomes Reveals Hidden Associations with Chronic Diseases.</title>
        <authorList>
            <person name="Tisza M.J."/>
            <person name="Buck C.B."/>
        </authorList>
    </citation>
    <scope>NUCLEOTIDE SEQUENCE</scope>
    <source>
        <strain evidence="1">CtZHD14</strain>
    </source>
</reference>
<organism evidence="1">
    <name type="scientific">Siphoviridae sp. ctZHD14</name>
    <dbReference type="NCBI Taxonomy" id="2827891"/>
    <lineage>
        <taxon>Viruses</taxon>
        <taxon>Duplodnaviria</taxon>
        <taxon>Heunggongvirae</taxon>
        <taxon>Uroviricota</taxon>
        <taxon>Caudoviricetes</taxon>
    </lineage>
</organism>
<proteinExistence type="predicted"/>